<reference evidence="4" key="1">
    <citation type="submission" date="2022-01" db="EMBL/GenBank/DDBJ databases">
        <title>Novel bile acid biosynthetic pathways are enriched in the microbiome of centenarians.</title>
        <authorList>
            <person name="Sato Y."/>
            <person name="Atarashi K."/>
            <person name="Plichta R.D."/>
            <person name="Arai Y."/>
            <person name="Sasajima S."/>
            <person name="Kearney M.S."/>
            <person name="Suda W."/>
            <person name="Takeshita K."/>
            <person name="Sasaki T."/>
            <person name="Okamoto S."/>
            <person name="Skelly N.A."/>
            <person name="Okamura Y."/>
            <person name="Vlamakis H."/>
            <person name="Li Y."/>
            <person name="Tanoue T."/>
            <person name="Takei H."/>
            <person name="Nittono H."/>
            <person name="Narushima S."/>
            <person name="Irie J."/>
            <person name="Itoh H."/>
            <person name="Moriya K."/>
            <person name="Sugiura Y."/>
            <person name="Suematsu M."/>
            <person name="Moritoki N."/>
            <person name="Shibata S."/>
            <person name="Littman R.D."/>
            <person name="Fischbach A.M."/>
            <person name="Uwamino Y."/>
            <person name="Inoue T."/>
            <person name="Honda A."/>
            <person name="Hattori M."/>
            <person name="Murai T."/>
            <person name="Xavier J.R."/>
            <person name="Hirose N."/>
            <person name="Honda K."/>
        </authorList>
    </citation>
    <scope>NUCLEOTIDE SEQUENCE</scope>
    <source>
        <strain evidence="4">CE91-St55</strain>
    </source>
</reference>
<dbReference type="PANTHER" id="PTHR43377:SF1">
    <property type="entry name" value="BILIVERDIN REDUCTASE A"/>
    <property type="match status" value="1"/>
</dbReference>
<accession>A0AA37JH52</accession>
<name>A0AA37JH52_9FIRM</name>
<evidence type="ECO:0000259" key="3">
    <source>
        <dbReference type="Pfam" id="PF02894"/>
    </source>
</evidence>
<comment type="caution">
    <text evidence="4">The sequence shown here is derived from an EMBL/GenBank/DDBJ whole genome shotgun (WGS) entry which is preliminary data.</text>
</comment>
<feature type="domain" description="Gfo/Idh/MocA-like oxidoreductase N-terminal" evidence="2">
    <location>
        <begin position="5"/>
        <end position="122"/>
    </location>
</feature>
<evidence type="ECO:0000313" key="5">
    <source>
        <dbReference type="Proteomes" id="UP001055091"/>
    </source>
</evidence>
<dbReference type="GO" id="GO:0000166">
    <property type="term" value="F:nucleotide binding"/>
    <property type="evidence" value="ECO:0007669"/>
    <property type="project" value="InterPro"/>
</dbReference>
<dbReference type="SUPFAM" id="SSF55347">
    <property type="entry name" value="Glyceraldehyde-3-phosphate dehydrogenase-like, C-terminal domain"/>
    <property type="match status" value="1"/>
</dbReference>
<dbReference type="Gene3D" id="3.30.360.10">
    <property type="entry name" value="Dihydrodipicolinate Reductase, domain 2"/>
    <property type="match status" value="1"/>
</dbReference>
<evidence type="ECO:0000256" key="1">
    <source>
        <dbReference type="ARBA" id="ARBA00010928"/>
    </source>
</evidence>
<dbReference type="SUPFAM" id="SSF51735">
    <property type="entry name" value="NAD(P)-binding Rossmann-fold domains"/>
    <property type="match status" value="1"/>
</dbReference>
<dbReference type="EMBL" id="BQNJ01000001">
    <property type="protein sequence ID" value="GKG98610.1"/>
    <property type="molecule type" value="Genomic_DNA"/>
</dbReference>
<sequence>MERMIRIGVLGCGYFGAEFARAVKEMKGIQLAAVYSPGKSSERLSSELGCPRASSVNEIMENADIDAVIIATPNYLHHQHVLAAAEAGKHIFCEKPFALDAGEAAEMVEACRKAKVTLMVGHIMHFYYGIARVQAMIQEGFFGDILTMHIERTGWEQKKPEVSWKKMQEKSGGHLFHHIHEIDIMQWIMGVPTEMYGAGGNLGHRSAEFGDEDDVLLLTASFGGNAFATLQYGSGFRVGNHFIRINGTKAGAVIDFKHAEVRVVSDAGETVFPLFEDEKSAAAICELFARTDGGISYGSPEERPPEYILVSLRKELELFLHVLNGGDIPEDKKDLFDGSSAVHSVQIAQMGCNAVQRHGSRPV</sequence>
<comment type="similarity">
    <text evidence="1">Belongs to the Gfo/Idh/MocA family.</text>
</comment>
<dbReference type="InterPro" id="IPR000683">
    <property type="entry name" value="Gfo/Idh/MocA-like_OxRdtase_N"/>
</dbReference>
<organism evidence="4 5">
    <name type="scientific">Hungatella hathewayi</name>
    <dbReference type="NCBI Taxonomy" id="154046"/>
    <lineage>
        <taxon>Bacteria</taxon>
        <taxon>Bacillati</taxon>
        <taxon>Bacillota</taxon>
        <taxon>Clostridia</taxon>
        <taxon>Lachnospirales</taxon>
        <taxon>Lachnospiraceae</taxon>
        <taxon>Hungatella</taxon>
    </lineage>
</organism>
<dbReference type="Pfam" id="PF02894">
    <property type="entry name" value="GFO_IDH_MocA_C"/>
    <property type="match status" value="1"/>
</dbReference>
<dbReference type="InterPro" id="IPR051450">
    <property type="entry name" value="Gfo/Idh/MocA_Oxidoreductases"/>
</dbReference>
<dbReference type="Pfam" id="PF01408">
    <property type="entry name" value="GFO_IDH_MocA"/>
    <property type="match status" value="1"/>
</dbReference>
<dbReference type="AlphaFoldDB" id="A0AA37JH52"/>
<dbReference type="Gene3D" id="3.40.50.720">
    <property type="entry name" value="NAD(P)-binding Rossmann-like Domain"/>
    <property type="match status" value="1"/>
</dbReference>
<feature type="domain" description="Gfo/Idh/MocA-like oxidoreductase C-terminal" evidence="3">
    <location>
        <begin position="135"/>
        <end position="356"/>
    </location>
</feature>
<protein>
    <submittedName>
        <fullName evidence="4">Oxidoreductase</fullName>
    </submittedName>
</protein>
<dbReference type="InterPro" id="IPR036291">
    <property type="entry name" value="NAD(P)-bd_dom_sf"/>
</dbReference>
<dbReference type="Proteomes" id="UP001055091">
    <property type="component" value="Unassembled WGS sequence"/>
</dbReference>
<dbReference type="InterPro" id="IPR004104">
    <property type="entry name" value="Gfo/Idh/MocA-like_OxRdtase_C"/>
</dbReference>
<evidence type="ECO:0000313" key="4">
    <source>
        <dbReference type="EMBL" id="GKG98610.1"/>
    </source>
</evidence>
<dbReference type="PANTHER" id="PTHR43377">
    <property type="entry name" value="BILIVERDIN REDUCTASE A"/>
    <property type="match status" value="1"/>
</dbReference>
<proteinExistence type="inferred from homology"/>
<evidence type="ECO:0000259" key="2">
    <source>
        <dbReference type="Pfam" id="PF01408"/>
    </source>
</evidence>
<gene>
    <name evidence="4" type="ORF">CE91St55_05920</name>
</gene>